<dbReference type="Proteomes" id="UP000198670">
    <property type="component" value="Unassembled WGS sequence"/>
</dbReference>
<keyword evidence="1" id="KW-0472">Membrane</keyword>
<organism evidence="2 3">
    <name type="scientific">Parapedobacter indicus</name>
    <dbReference type="NCBI Taxonomy" id="1477437"/>
    <lineage>
        <taxon>Bacteria</taxon>
        <taxon>Pseudomonadati</taxon>
        <taxon>Bacteroidota</taxon>
        <taxon>Sphingobacteriia</taxon>
        <taxon>Sphingobacteriales</taxon>
        <taxon>Sphingobacteriaceae</taxon>
        <taxon>Parapedobacter</taxon>
    </lineage>
</organism>
<evidence type="ECO:0000313" key="3">
    <source>
        <dbReference type="Proteomes" id="UP000198670"/>
    </source>
</evidence>
<sequence>MRNLIIITSAVFIAIIVTSYFYFSNLGKDEQSTQEGTEINDVNTAVTDGTSGYPAPLWTFDLNAEPVTKPMVFFLDDSRRFILVQDAYHILYAVSATGEKLWNAQLPGKIVGNISQLSDSSILFTTAERLYRIDREGDPFPGFSLRLPRKADGDGAMASDETNGNIRIDVQAGNHILSFDGRGRHLHTRNSRASAASNAVDKSQDAPIDPSVSLPTGCGLLSYYGFLSDEEVNYLLCGNDRKLYCYRYD</sequence>
<evidence type="ECO:0000313" key="2">
    <source>
        <dbReference type="EMBL" id="SFH83707.1"/>
    </source>
</evidence>
<dbReference type="STRING" id="1477437.SAMN05444682_101382"/>
<dbReference type="EMBL" id="FOQO01000001">
    <property type="protein sequence ID" value="SFH83707.1"/>
    <property type="molecule type" value="Genomic_DNA"/>
</dbReference>
<protein>
    <recommendedName>
        <fullName evidence="4">PQQ-like domain-containing protein</fullName>
    </recommendedName>
</protein>
<dbReference type="OrthoDB" id="1093345at2"/>
<name>A0A1I3DAE2_9SPHI</name>
<keyword evidence="1" id="KW-1133">Transmembrane helix</keyword>
<dbReference type="SUPFAM" id="SSF50998">
    <property type="entry name" value="Quinoprotein alcohol dehydrogenase-like"/>
    <property type="match status" value="1"/>
</dbReference>
<dbReference type="InterPro" id="IPR011047">
    <property type="entry name" value="Quinoprotein_ADH-like_sf"/>
</dbReference>
<feature type="transmembrane region" description="Helical" evidence="1">
    <location>
        <begin position="6"/>
        <end position="23"/>
    </location>
</feature>
<proteinExistence type="predicted"/>
<dbReference type="AlphaFoldDB" id="A0A1I3DAE2"/>
<dbReference type="InterPro" id="IPR015943">
    <property type="entry name" value="WD40/YVTN_repeat-like_dom_sf"/>
</dbReference>
<accession>A0A1I3DAE2</accession>
<keyword evidence="1" id="KW-0812">Transmembrane</keyword>
<keyword evidence="3" id="KW-1185">Reference proteome</keyword>
<evidence type="ECO:0000256" key="1">
    <source>
        <dbReference type="SAM" id="Phobius"/>
    </source>
</evidence>
<evidence type="ECO:0008006" key="4">
    <source>
        <dbReference type="Google" id="ProtNLM"/>
    </source>
</evidence>
<reference evidence="2 3" key="1">
    <citation type="submission" date="2016-10" db="EMBL/GenBank/DDBJ databases">
        <authorList>
            <person name="de Groot N.N."/>
        </authorList>
    </citation>
    <scope>NUCLEOTIDE SEQUENCE [LARGE SCALE GENOMIC DNA]</scope>
    <source>
        <strain evidence="2 3">RK1</strain>
    </source>
</reference>
<gene>
    <name evidence="2" type="ORF">SAMN05444682_101382</name>
</gene>
<dbReference type="Gene3D" id="2.130.10.10">
    <property type="entry name" value="YVTN repeat-like/Quinoprotein amine dehydrogenase"/>
    <property type="match status" value="1"/>
</dbReference>
<dbReference type="RefSeq" id="WP_090623381.1">
    <property type="nucleotide sequence ID" value="NZ_FOQO01000001.1"/>
</dbReference>